<gene>
    <name evidence="4" type="ORF">LTR62_001240</name>
</gene>
<protein>
    <recommendedName>
        <fullName evidence="3">COP9 signalosome complex subunit 3 N-terminal helical repeats domain-containing protein</fullName>
    </recommendedName>
</protein>
<dbReference type="InterPro" id="IPR050756">
    <property type="entry name" value="CSN3"/>
</dbReference>
<dbReference type="EMBL" id="JAVRRL010000012">
    <property type="protein sequence ID" value="KAK5115581.1"/>
    <property type="molecule type" value="Genomic_DNA"/>
</dbReference>
<dbReference type="Proteomes" id="UP001310890">
    <property type="component" value="Unassembled WGS sequence"/>
</dbReference>
<comment type="caution">
    <text evidence="4">The sequence shown here is derived from an EMBL/GenBank/DDBJ whole genome shotgun (WGS) entry which is preliminary data.</text>
</comment>
<reference evidence="4" key="1">
    <citation type="submission" date="2023-08" db="EMBL/GenBank/DDBJ databases">
        <title>Black Yeasts Isolated from many extreme environments.</title>
        <authorList>
            <person name="Coleine C."/>
            <person name="Stajich J.E."/>
            <person name="Selbmann L."/>
        </authorList>
    </citation>
    <scope>NUCLEOTIDE SEQUENCE</scope>
    <source>
        <strain evidence="4">CCFEE 5401</strain>
    </source>
</reference>
<feature type="region of interest" description="Disordered" evidence="2">
    <location>
        <begin position="446"/>
        <end position="481"/>
    </location>
</feature>
<evidence type="ECO:0000313" key="5">
    <source>
        <dbReference type="Proteomes" id="UP001310890"/>
    </source>
</evidence>
<dbReference type="PANTHER" id="PTHR10758:SF1">
    <property type="entry name" value="COP9 SIGNALOSOME COMPLEX SUBUNIT 3"/>
    <property type="match status" value="1"/>
</dbReference>
<evidence type="ECO:0000259" key="3">
    <source>
        <dbReference type="Pfam" id="PF22788"/>
    </source>
</evidence>
<dbReference type="Pfam" id="PF22788">
    <property type="entry name" value="COP9_hel_rpt"/>
    <property type="match status" value="1"/>
</dbReference>
<evidence type="ECO:0000256" key="2">
    <source>
        <dbReference type="SAM" id="MobiDB-lite"/>
    </source>
</evidence>
<evidence type="ECO:0000256" key="1">
    <source>
        <dbReference type="ARBA" id="ARBA00022490"/>
    </source>
</evidence>
<feature type="domain" description="COP9 signalosome complex subunit 3 N-terminal helical repeats" evidence="3">
    <location>
        <begin position="21"/>
        <end position="275"/>
    </location>
</feature>
<proteinExistence type="predicted"/>
<dbReference type="GO" id="GO:0006511">
    <property type="term" value="P:ubiquitin-dependent protein catabolic process"/>
    <property type="evidence" value="ECO:0007669"/>
    <property type="project" value="TreeGrafter"/>
</dbReference>
<dbReference type="AlphaFoldDB" id="A0AAN7TNX8"/>
<evidence type="ECO:0000313" key="4">
    <source>
        <dbReference type="EMBL" id="KAK5115581.1"/>
    </source>
</evidence>
<accession>A0AAN7TNX8</accession>
<sequence length="481" mass="53603">MAAETLLSFPPDDVATLSPKKYDDLMTKYLKSLDKLAKTWTVSIGKKNILDLLSPEVNSIPYLLALNDQIKTAGKSIDETHLTLAASFLTTFDPVQVRYVGEDFRELVCFVLECAPQAGADYLVAVTTGLLRLDPTAGTFTSMHLLLVRACLQASMPSLALPILDKDIYAYPAESQKNVPEDLLSEDLELSNSFITAKSAFSHKLKSDFILEYYLHGAQVYIGLRNYDRARLFLEYILLTPTIQHATSMLQVEAYQKWAMVGLLAQGKTFPLPRTLDSSVTKSIRAVGKPYDALAESFERRNWRKYQAEMEVGTQQWHGDGNFRLVQEAASALLRYRVIDLQKTYAALPVGRVATHLEFTSDETLTLLSEMIRSGLLNASITPAQNNTTADAVLRFHFTAPTTVSSTAGGNLELELQTQRIESLVSSIRDADRRLQLSKEYVEYQKRQKRSGPDAADLADQMDLSYDNPIEMGGDEDIMAG</sequence>
<dbReference type="GO" id="GO:0008180">
    <property type="term" value="C:COP9 signalosome"/>
    <property type="evidence" value="ECO:0007669"/>
    <property type="project" value="TreeGrafter"/>
</dbReference>
<dbReference type="InterPro" id="IPR055089">
    <property type="entry name" value="COP9_N"/>
</dbReference>
<dbReference type="PANTHER" id="PTHR10758">
    <property type="entry name" value="26S PROTEASOME NON-ATPASE REGULATORY SUBUNIT 3/COP9 SIGNALOSOME COMPLEX SUBUNIT 3"/>
    <property type="match status" value="1"/>
</dbReference>
<keyword evidence="1" id="KW-0963">Cytoplasm</keyword>
<organism evidence="4 5">
    <name type="scientific">Meristemomyces frigidus</name>
    <dbReference type="NCBI Taxonomy" id="1508187"/>
    <lineage>
        <taxon>Eukaryota</taxon>
        <taxon>Fungi</taxon>
        <taxon>Dikarya</taxon>
        <taxon>Ascomycota</taxon>
        <taxon>Pezizomycotina</taxon>
        <taxon>Dothideomycetes</taxon>
        <taxon>Dothideomycetidae</taxon>
        <taxon>Mycosphaerellales</taxon>
        <taxon>Teratosphaeriaceae</taxon>
        <taxon>Meristemomyces</taxon>
    </lineage>
</organism>
<name>A0AAN7TNX8_9PEZI</name>